<proteinExistence type="inferred from homology"/>
<dbReference type="InterPro" id="IPR036871">
    <property type="entry name" value="PX_dom_sf"/>
</dbReference>
<dbReference type="GO" id="GO:0032266">
    <property type="term" value="F:phosphatidylinositol-3-phosphate binding"/>
    <property type="evidence" value="ECO:0007669"/>
    <property type="project" value="TreeGrafter"/>
</dbReference>
<keyword evidence="6" id="KW-0813">Transport</keyword>
<comment type="caution">
    <text evidence="15">The sequence shown here is derived from an EMBL/GenBank/DDBJ whole genome shotgun (WGS) entry which is preliminary data.</text>
</comment>
<dbReference type="SUPFAM" id="SSF48452">
    <property type="entry name" value="TPR-like"/>
    <property type="match status" value="1"/>
</dbReference>
<evidence type="ECO:0000256" key="1">
    <source>
        <dbReference type="ARBA" id="ARBA00004179"/>
    </source>
</evidence>
<dbReference type="EMBL" id="CAJOBA010003948">
    <property type="protein sequence ID" value="CAF3698081.1"/>
    <property type="molecule type" value="Genomic_DNA"/>
</dbReference>
<dbReference type="GO" id="GO:0031901">
    <property type="term" value="C:early endosome membrane"/>
    <property type="evidence" value="ECO:0007669"/>
    <property type="project" value="TreeGrafter"/>
</dbReference>
<dbReference type="Pfam" id="PF09797">
    <property type="entry name" value="NatB_MDM20"/>
    <property type="match status" value="1"/>
</dbReference>
<organism evidence="15 17">
    <name type="scientific">Didymodactylos carnosus</name>
    <dbReference type="NCBI Taxonomy" id="1234261"/>
    <lineage>
        <taxon>Eukaryota</taxon>
        <taxon>Metazoa</taxon>
        <taxon>Spiralia</taxon>
        <taxon>Gnathifera</taxon>
        <taxon>Rotifera</taxon>
        <taxon>Eurotatoria</taxon>
        <taxon>Bdelloidea</taxon>
        <taxon>Philodinida</taxon>
        <taxon>Philodinidae</taxon>
        <taxon>Didymodactylos</taxon>
    </lineage>
</organism>
<evidence type="ECO:0000256" key="5">
    <source>
        <dbReference type="ARBA" id="ARBA00020436"/>
    </source>
</evidence>
<gene>
    <name evidence="15" type="ORF">OVA965_LOCUS10596</name>
    <name evidence="16" type="ORF">TMI583_LOCUS10595</name>
</gene>
<dbReference type="InterPro" id="IPR001683">
    <property type="entry name" value="PX_dom"/>
</dbReference>
<evidence type="ECO:0000256" key="4">
    <source>
        <dbReference type="ARBA" id="ARBA00010883"/>
    </source>
</evidence>
<feature type="compositionally biased region" description="Polar residues" evidence="13">
    <location>
        <begin position="1252"/>
        <end position="1269"/>
    </location>
</feature>
<feature type="region of interest" description="Disordered" evidence="13">
    <location>
        <begin position="1163"/>
        <end position="1191"/>
    </location>
</feature>
<dbReference type="InterPro" id="IPR011990">
    <property type="entry name" value="TPR-like_helical_dom_sf"/>
</dbReference>
<comment type="function">
    <text evidence="12">Required for retention of late Golgi membrane proteins. Component of the retrieval machinery that functions by direct interaction with the cytosolic tails of certain TGN membrane proteins during the sorting/budding process at the prevacuolar compartment. Binds phosphatidylinositol 3-phosphate (PtdIns(P3)).</text>
</comment>
<dbReference type="GO" id="GO:0015031">
    <property type="term" value="P:protein transport"/>
    <property type="evidence" value="ECO:0007669"/>
    <property type="project" value="UniProtKB-KW"/>
</dbReference>
<feature type="compositionally biased region" description="Low complexity" evidence="13">
    <location>
        <begin position="1270"/>
        <end position="1301"/>
    </location>
</feature>
<feature type="region of interest" description="Disordered" evidence="13">
    <location>
        <begin position="1247"/>
        <end position="1311"/>
    </location>
</feature>
<feature type="domain" description="PX" evidence="14">
    <location>
        <begin position="30"/>
        <end position="156"/>
    </location>
</feature>
<sequence length="1365" mass="161456">MTTIDTDRREIARLPVRPISLEDRYDPPTNFLEIEVLNPETHGFGQKRYTDYEVRMKTNLPVFRLKECTTRRRYSDFEWLRKELERDSKIVVPSLPGKAWKRQLPFRRDEGLFEDDFIEDRRKGLEQFVNKYVLLIDFTMQSHMSVKHAMQSTHYNDRIANPKLEVNERRLRPIYDFMEISNYRKALDQIDRLLKKQPTFTAAKALKCLVLLKLDRRPEAKQLADELFQLASSITPVSVSASASSRTQQQQDSLVDENALTFLAQYYKELRMYEKNVLIYECACKRDQINEELLCSLFMAYVRVKDYKNQKITADRLYRLTKKIPYLNWAVISVLLQIEEDQSQLKQTLYVPMAMKMLEKLFDVEQQHISEMELLLYLYTLELKEDFKAAMDFVDKHSHQLMPIIPNDESIVSYYFMSEKRIVYNYKAKNYIETYHLAQEYIADDMDLWNWYEALFDSYFKLDYDQRSSYLTELIAFISQRIESRASGITTGDERKNSDRAPLLSQLEFGRRLFIDLNKKSTTDNNEAKKTYYETPFIQSYMNESYFSYIKDYIEQYSSKTSCLPMYDLYKYMEYLPVEQHNQLNMYLYEKHIKKLVDQQETIGGEIEQNSLSSAVDIQFLINILYCSRLCINSKYLVTHREQIISKLLEYSHLPTTSLLLQGDLVLISASILNETIRQQHSESMLIDLYCLLEYGHKQDATNFDIKLFLYYLSLKFNCFPMMKEYYEKLEIKNIQYYSLGYLLLDHTLRITTNYRSMKNFFVYLTNLLLTYTDDSWNQVMYCYKYGNFQRINEIRMFSDYYLTYSHTYVYSLIASIIVDLVHYGNTYQTIMNILKQLQNKILFKSNSIKLLFLSSDQNPTQQLQDTRDFDIWTKIDFRCLRYDLPPITLDDDDIGSFSDSILSTSNPPRKYKSSTYNDSNKKYQIKDFQKRCSLLQLRSLILNYICTLYMDKSIIEPSSIFDSELTETNDTEAPPLLPNEFMFNRLRSIHKDLDRNLLSIMAFNDEKEDYIPCELKTIIHLELHKPIPLLIDVFLIGFSFRTSNDAIEKDANKMFISAHNTTVDFGSIHKKIDEFLNQLMHTYSLLNEMMNKTQFIKHTCTSDKNDDHTKSNATFLFDFYGEKCPIELYSSYIEYSSYVYFIYLALKTSLQVLLNKNINQASKQQQKGNKKSKKKQQQSSQDDTQNTALTDNEHEQIIENLFSKLESVEHVFHQQWQQIQTTIRDYELWLKKQIQMRDEEYQKLERELDDTQTSTISVPISTSQKQQPTATSVSTKSKSQQQKSVNDSSVNDENNNNVDSTSEKITNDSTTDDGCWKYEFGKTEIKSSTLKSFGMAYMESLIQMRICLQNKQKTLNIRQQVLSS</sequence>
<evidence type="ECO:0000256" key="10">
    <source>
        <dbReference type="ARBA" id="ARBA00023121"/>
    </source>
</evidence>
<dbReference type="GO" id="GO:0000139">
    <property type="term" value="C:Golgi membrane"/>
    <property type="evidence" value="ECO:0007669"/>
    <property type="project" value="UniProtKB-SubCell"/>
</dbReference>
<evidence type="ECO:0000256" key="9">
    <source>
        <dbReference type="ARBA" id="ARBA00023034"/>
    </source>
</evidence>
<dbReference type="Proteomes" id="UP000682733">
    <property type="component" value="Unassembled WGS sequence"/>
</dbReference>
<keyword evidence="7" id="KW-0963">Cytoplasm</keyword>
<evidence type="ECO:0000256" key="6">
    <source>
        <dbReference type="ARBA" id="ARBA00022448"/>
    </source>
</evidence>
<dbReference type="Pfam" id="PF00787">
    <property type="entry name" value="PX"/>
    <property type="match status" value="1"/>
</dbReference>
<evidence type="ECO:0000256" key="11">
    <source>
        <dbReference type="ARBA" id="ARBA00023136"/>
    </source>
</evidence>
<evidence type="ECO:0000256" key="2">
    <source>
        <dbReference type="ARBA" id="ARBA00004255"/>
    </source>
</evidence>
<protein>
    <recommendedName>
        <fullName evidence="5">Sorting nexin-3</fullName>
    </recommendedName>
</protein>
<comment type="subcellular location">
    <subcellularLocation>
        <location evidence="3">Cytoplasm</location>
    </subcellularLocation>
    <subcellularLocation>
        <location evidence="2">Golgi apparatus membrane</location>
        <topology evidence="2">Peripheral membrane protein</topology>
        <orientation evidence="2">Cytoplasmic side</orientation>
    </subcellularLocation>
    <subcellularLocation>
        <location evidence="1">Prevacuolar compartment membrane</location>
        <topology evidence="1">Peripheral membrane protein</topology>
        <orientation evidence="1">Cytoplasmic side</orientation>
    </subcellularLocation>
</comment>
<dbReference type="EMBL" id="CAJNOK010003944">
    <property type="protein sequence ID" value="CAF0920543.1"/>
    <property type="molecule type" value="Genomic_DNA"/>
</dbReference>
<dbReference type="GO" id="GO:0030904">
    <property type="term" value="C:retromer complex"/>
    <property type="evidence" value="ECO:0007669"/>
    <property type="project" value="TreeGrafter"/>
</dbReference>
<evidence type="ECO:0000256" key="7">
    <source>
        <dbReference type="ARBA" id="ARBA00022490"/>
    </source>
</evidence>
<evidence type="ECO:0000256" key="3">
    <source>
        <dbReference type="ARBA" id="ARBA00004496"/>
    </source>
</evidence>
<evidence type="ECO:0000313" key="17">
    <source>
        <dbReference type="Proteomes" id="UP000677228"/>
    </source>
</evidence>
<evidence type="ECO:0000259" key="14">
    <source>
        <dbReference type="PROSITE" id="PS50195"/>
    </source>
</evidence>
<dbReference type="Proteomes" id="UP000677228">
    <property type="component" value="Unassembled WGS sequence"/>
</dbReference>
<reference evidence="15" key="1">
    <citation type="submission" date="2021-02" db="EMBL/GenBank/DDBJ databases">
        <authorList>
            <person name="Nowell W R."/>
        </authorList>
    </citation>
    <scope>NUCLEOTIDE SEQUENCE</scope>
</reference>
<keyword evidence="10" id="KW-0446">Lipid-binding</keyword>
<dbReference type="PANTHER" id="PTHR45963">
    <property type="entry name" value="RE52028P"/>
    <property type="match status" value="1"/>
</dbReference>
<keyword evidence="11" id="KW-0472">Membrane</keyword>
<keyword evidence="8" id="KW-0653">Protein transport</keyword>
<dbReference type="InterPro" id="IPR051074">
    <property type="entry name" value="Sorting_Nexin"/>
</dbReference>
<dbReference type="InterPro" id="IPR019183">
    <property type="entry name" value="NAA25_NatB_aux_su"/>
</dbReference>
<keyword evidence="9" id="KW-0333">Golgi apparatus</keyword>
<dbReference type="GO" id="GO:0034499">
    <property type="term" value="P:late endosome to Golgi transport"/>
    <property type="evidence" value="ECO:0007669"/>
    <property type="project" value="TreeGrafter"/>
</dbReference>
<comment type="similarity">
    <text evidence="4">Belongs to the sorting nexin family.</text>
</comment>
<accession>A0A8S2DBK5</accession>
<dbReference type="CDD" id="cd06894">
    <property type="entry name" value="PX_SNX3_like"/>
    <property type="match status" value="1"/>
</dbReference>
<name>A0A8S2DBK5_9BILA</name>
<evidence type="ECO:0000256" key="13">
    <source>
        <dbReference type="SAM" id="MobiDB-lite"/>
    </source>
</evidence>
<dbReference type="GO" id="GO:0032456">
    <property type="term" value="P:endocytic recycling"/>
    <property type="evidence" value="ECO:0007669"/>
    <property type="project" value="TreeGrafter"/>
</dbReference>
<dbReference type="PROSITE" id="PS50195">
    <property type="entry name" value="PX"/>
    <property type="match status" value="1"/>
</dbReference>
<dbReference type="SUPFAM" id="SSF64268">
    <property type="entry name" value="PX domain"/>
    <property type="match status" value="1"/>
</dbReference>
<dbReference type="Gene3D" id="1.25.40.1040">
    <property type="match status" value="1"/>
</dbReference>
<dbReference type="SMART" id="SM00312">
    <property type="entry name" value="PX"/>
    <property type="match status" value="1"/>
</dbReference>
<evidence type="ECO:0000256" key="12">
    <source>
        <dbReference type="ARBA" id="ARBA00025533"/>
    </source>
</evidence>
<evidence type="ECO:0000313" key="15">
    <source>
        <dbReference type="EMBL" id="CAF0920543.1"/>
    </source>
</evidence>
<evidence type="ECO:0000256" key="8">
    <source>
        <dbReference type="ARBA" id="ARBA00022927"/>
    </source>
</evidence>
<dbReference type="PANTHER" id="PTHR45963:SF2">
    <property type="entry name" value="RE52028P"/>
    <property type="match status" value="1"/>
</dbReference>
<evidence type="ECO:0000313" key="16">
    <source>
        <dbReference type="EMBL" id="CAF3698081.1"/>
    </source>
</evidence>
<dbReference type="Gene3D" id="3.30.1520.10">
    <property type="entry name" value="Phox-like domain"/>
    <property type="match status" value="1"/>
</dbReference>